<proteinExistence type="predicted"/>
<gene>
    <name evidence="2" type="ORF">PECUL_23A028898</name>
</gene>
<evidence type="ECO:0000313" key="2">
    <source>
        <dbReference type="EMBL" id="CAH2307935.1"/>
    </source>
</evidence>
<accession>A0AAD1WG95</accession>
<organism evidence="2 3">
    <name type="scientific">Pelobates cultripes</name>
    <name type="common">Western spadefoot toad</name>
    <dbReference type="NCBI Taxonomy" id="61616"/>
    <lineage>
        <taxon>Eukaryota</taxon>
        <taxon>Metazoa</taxon>
        <taxon>Chordata</taxon>
        <taxon>Craniata</taxon>
        <taxon>Vertebrata</taxon>
        <taxon>Euteleostomi</taxon>
        <taxon>Amphibia</taxon>
        <taxon>Batrachia</taxon>
        <taxon>Anura</taxon>
        <taxon>Pelobatoidea</taxon>
        <taxon>Pelobatidae</taxon>
        <taxon>Pelobates</taxon>
    </lineage>
</organism>
<sequence length="198" mass="22359">MAHSAGVNFNSSGLHLDWPMASETWKVEGQGMVTLPVEDLIPDIPHSMDNAAPINDTQGILMAETEMYFLTQSNCEILVPDCDFTLALQVDVSTTPEDDPPTSPTLEAKTPERTFEMAHAPRTPKGQRTSPSMGLQPLKRRRLYNYETMPWTNTENKATVGRRVYRKWMANKPYLIAKPSSCRGYSIKNNKKSNRRSR</sequence>
<keyword evidence="3" id="KW-1185">Reference proteome</keyword>
<protein>
    <submittedName>
        <fullName evidence="2">Uncharacterized protein</fullName>
    </submittedName>
</protein>
<dbReference type="EMBL" id="OW240918">
    <property type="protein sequence ID" value="CAH2307935.1"/>
    <property type="molecule type" value="Genomic_DNA"/>
</dbReference>
<name>A0AAD1WG95_PELCU</name>
<reference evidence="2" key="1">
    <citation type="submission" date="2022-03" db="EMBL/GenBank/DDBJ databases">
        <authorList>
            <person name="Alioto T."/>
            <person name="Alioto T."/>
            <person name="Gomez Garrido J."/>
        </authorList>
    </citation>
    <scope>NUCLEOTIDE SEQUENCE</scope>
</reference>
<dbReference type="Proteomes" id="UP001295444">
    <property type="component" value="Chromosome 07"/>
</dbReference>
<feature type="region of interest" description="Disordered" evidence="1">
    <location>
        <begin position="93"/>
        <end position="112"/>
    </location>
</feature>
<dbReference type="AlphaFoldDB" id="A0AAD1WG95"/>
<evidence type="ECO:0000313" key="3">
    <source>
        <dbReference type="Proteomes" id="UP001295444"/>
    </source>
</evidence>
<evidence type="ECO:0000256" key="1">
    <source>
        <dbReference type="SAM" id="MobiDB-lite"/>
    </source>
</evidence>